<dbReference type="Proteomes" id="UP001151699">
    <property type="component" value="Chromosome X"/>
</dbReference>
<dbReference type="Pfam" id="PF04117">
    <property type="entry name" value="Mpv17_PMP22"/>
    <property type="match status" value="1"/>
</dbReference>
<proteinExistence type="inferred from homology"/>
<gene>
    <name evidence="7" type="primary">mpv17l2_1</name>
    <name evidence="7" type="ORF">Bhyg_09846</name>
</gene>
<comment type="subcellular location">
    <subcellularLocation>
        <location evidence="1">Membrane</location>
        <topology evidence="1">Multi-pass membrane protein</topology>
    </subcellularLocation>
</comment>
<comment type="caution">
    <text evidence="7">The sequence shown here is derived from an EMBL/GenBank/DDBJ whole genome shotgun (WGS) entry which is preliminary data.</text>
</comment>
<dbReference type="GO" id="GO:0005739">
    <property type="term" value="C:mitochondrion"/>
    <property type="evidence" value="ECO:0007669"/>
    <property type="project" value="TreeGrafter"/>
</dbReference>
<reference evidence="7" key="1">
    <citation type="submission" date="2022-07" db="EMBL/GenBank/DDBJ databases">
        <authorList>
            <person name="Trinca V."/>
            <person name="Uliana J.V.C."/>
            <person name="Torres T.T."/>
            <person name="Ward R.J."/>
            <person name="Monesi N."/>
        </authorList>
    </citation>
    <scope>NUCLEOTIDE SEQUENCE</scope>
    <source>
        <strain evidence="7">HSMRA1968</strain>
        <tissue evidence="7">Whole embryos</tissue>
    </source>
</reference>
<dbReference type="PANTHER" id="PTHR11266:SF81">
    <property type="entry name" value="GH12661P-RELATED"/>
    <property type="match status" value="1"/>
</dbReference>
<keyword evidence="3 6" id="KW-0812">Transmembrane</keyword>
<evidence type="ECO:0000313" key="8">
    <source>
        <dbReference type="Proteomes" id="UP001151699"/>
    </source>
</evidence>
<evidence type="ECO:0000256" key="6">
    <source>
        <dbReference type="RuleBase" id="RU363053"/>
    </source>
</evidence>
<dbReference type="EMBL" id="WJQU01000003">
    <property type="protein sequence ID" value="KAJ6637120.1"/>
    <property type="molecule type" value="Genomic_DNA"/>
</dbReference>
<dbReference type="OrthoDB" id="10267969at2759"/>
<evidence type="ECO:0000256" key="4">
    <source>
        <dbReference type="ARBA" id="ARBA00022989"/>
    </source>
</evidence>
<evidence type="ECO:0000313" key="7">
    <source>
        <dbReference type="EMBL" id="KAJ6637120.1"/>
    </source>
</evidence>
<dbReference type="PANTHER" id="PTHR11266">
    <property type="entry name" value="PEROXISOMAL MEMBRANE PROTEIN 2, PXMP2 MPV17"/>
    <property type="match status" value="1"/>
</dbReference>
<evidence type="ECO:0000256" key="2">
    <source>
        <dbReference type="ARBA" id="ARBA00006824"/>
    </source>
</evidence>
<protein>
    <submittedName>
        <fullName evidence="7">Mpv17-like protein 2</fullName>
    </submittedName>
</protein>
<dbReference type="AlphaFoldDB" id="A0A9Q0MSB3"/>
<feature type="transmembrane region" description="Helical" evidence="6">
    <location>
        <begin position="75"/>
        <end position="92"/>
    </location>
</feature>
<evidence type="ECO:0000256" key="1">
    <source>
        <dbReference type="ARBA" id="ARBA00004141"/>
    </source>
</evidence>
<keyword evidence="8" id="KW-1185">Reference proteome</keyword>
<feature type="transmembrane region" description="Helical" evidence="6">
    <location>
        <begin position="137"/>
        <end position="155"/>
    </location>
</feature>
<sequence length="157" mass="18529">MTSGLLMVVGDLISQEIEFRKGTLAERYDWKRTGNMFIVGSARGPLFHYFYGWLDKTIRIVTIRNVTKKIILDQTIMSPITIFAFFYPAGWLEGQSTKTINDELKEKFLKTYAMDWCVWPPAQFLNFFYIDPRFRVLYVNLVTIVYNICLSYIKYDN</sequence>
<comment type="similarity">
    <text evidence="2 6">Belongs to the peroxisomal membrane protein PXMP2/4 family.</text>
</comment>
<keyword evidence="5 6" id="KW-0472">Membrane</keyword>
<dbReference type="InterPro" id="IPR007248">
    <property type="entry name" value="Mpv17_PMP22"/>
</dbReference>
<name>A0A9Q0MSB3_9DIPT</name>
<keyword evidence="4 6" id="KW-1133">Transmembrane helix</keyword>
<organism evidence="7 8">
    <name type="scientific">Pseudolycoriella hygida</name>
    <dbReference type="NCBI Taxonomy" id="35572"/>
    <lineage>
        <taxon>Eukaryota</taxon>
        <taxon>Metazoa</taxon>
        <taxon>Ecdysozoa</taxon>
        <taxon>Arthropoda</taxon>
        <taxon>Hexapoda</taxon>
        <taxon>Insecta</taxon>
        <taxon>Pterygota</taxon>
        <taxon>Neoptera</taxon>
        <taxon>Endopterygota</taxon>
        <taxon>Diptera</taxon>
        <taxon>Nematocera</taxon>
        <taxon>Sciaroidea</taxon>
        <taxon>Sciaridae</taxon>
        <taxon>Pseudolycoriella</taxon>
    </lineage>
</organism>
<dbReference type="GO" id="GO:0061668">
    <property type="term" value="P:mitochondrial ribosome assembly"/>
    <property type="evidence" value="ECO:0007669"/>
    <property type="project" value="TreeGrafter"/>
</dbReference>
<dbReference type="GO" id="GO:0016020">
    <property type="term" value="C:membrane"/>
    <property type="evidence" value="ECO:0007669"/>
    <property type="project" value="UniProtKB-SubCell"/>
</dbReference>
<accession>A0A9Q0MSB3</accession>
<evidence type="ECO:0000256" key="3">
    <source>
        <dbReference type="ARBA" id="ARBA00022692"/>
    </source>
</evidence>
<evidence type="ECO:0000256" key="5">
    <source>
        <dbReference type="ARBA" id="ARBA00023136"/>
    </source>
</evidence>